<feature type="signal peptide" evidence="4">
    <location>
        <begin position="1"/>
        <end position="30"/>
    </location>
</feature>
<dbReference type="FunFam" id="2.60.40.420:FF:000003">
    <property type="entry name" value="Blue copper"/>
    <property type="match status" value="1"/>
</dbReference>
<evidence type="ECO:0000256" key="1">
    <source>
        <dbReference type="ARBA" id="ARBA00022723"/>
    </source>
</evidence>
<reference evidence="7" key="1">
    <citation type="submission" date="2022-07" db="EMBL/GenBank/DDBJ databases">
        <authorList>
            <person name="Macas J."/>
            <person name="Novak P."/>
            <person name="Neumann P."/>
        </authorList>
    </citation>
    <scope>NUCLEOTIDE SEQUENCE</scope>
</reference>
<dbReference type="InterPro" id="IPR008972">
    <property type="entry name" value="Cupredoxin"/>
</dbReference>
<gene>
    <name evidence="7" type="ORF">CEPIT_LOCUS28197</name>
    <name evidence="6" type="ORF">CEPIT_LOCUS6541</name>
</gene>
<dbReference type="SUPFAM" id="SSF49503">
    <property type="entry name" value="Cupredoxins"/>
    <property type="match status" value="1"/>
</dbReference>
<keyword evidence="1" id="KW-0479">Metal-binding</keyword>
<evidence type="ECO:0000256" key="4">
    <source>
        <dbReference type="SAM" id="SignalP"/>
    </source>
</evidence>
<dbReference type="GO" id="GO:0009055">
    <property type="term" value="F:electron transfer activity"/>
    <property type="evidence" value="ECO:0007669"/>
    <property type="project" value="InterPro"/>
</dbReference>
<dbReference type="InterPro" id="IPR003245">
    <property type="entry name" value="Phytocyanin_dom"/>
</dbReference>
<name>A0AAV0EW20_9ASTE</name>
<evidence type="ECO:0000313" key="6">
    <source>
        <dbReference type="EMBL" id="CAH9078417.1"/>
    </source>
</evidence>
<dbReference type="PANTHER" id="PTHR33021">
    <property type="entry name" value="BLUE COPPER PROTEIN"/>
    <property type="match status" value="1"/>
</dbReference>
<keyword evidence="2" id="KW-0325">Glycoprotein</keyword>
<keyword evidence="8" id="KW-1185">Reference proteome</keyword>
<dbReference type="PROSITE" id="PS51485">
    <property type="entry name" value="PHYTOCYANIN"/>
    <property type="match status" value="1"/>
</dbReference>
<feature type="domain" description="Phytocyanin" evidence="5">
    <location>
        <begin position="31"/>
        <end position="131"/>
    </location>
</feature>
<sequence length="206" mass="22158">MVGMGGLRSEAAALLLTLITVSRFPATAAGAEYRVGDAAAWNVGGVDYREWASHKVFHVGDTITFEYNPHEHNVLRVSREDYHSCKTTSPIATYASGNDSITIVGPGHYYYICGLEGHCQAGQKIDIRVPKRNQPTESPTGNPAQSPQNYGPPSPSPIYGPPSPSPNYGTPQLSPSSITDNTSGGAQFIQIVLHDLAFLLVIPIFF</sequence>
<dbReference type="EMBL" id="CAMAPF010000032">
    <property type="protein sequence ID" value="CAH9078417.1"/>
    <property type="molecule type" value="Genomic_DNA"/>
</dbReference>
<feature type="compositionally biased region" description="Pro residues" evidence="3">
    <location>
        <begin position="150"/>
        <end position="165"/>
    </location>
</feature>
<dbReference type="PANTHER" id="PTHR33021:SF443">
    <property type="entry name" value="MAVICYANIN-LIKE"/>
    <property type="match status" value="1"/>
</dbReference>
<dbReference type="CDD" id="cd04216">
    <property type="entry name" value="Phytocyanin"/>
    <property type="match status" value="1"/>
</dbReference>
<protein>
    <recommendedName>
        <fullName evidence="5">Phytocyanin domain-containing protein</fullName>
    </recommendedName>
</protein>
<dbReference type="Proteomes" id="UP001152523">
    <property type="component" value="Unassembled WGS sequence"/>
</dbReference>
<dbReference type="Pfam" id="PF02298">
    <property type="entry name" value="Cu_bind_like"/>
    <property type="match status" value="1"/>
</dbReference>
<dbReference type="Gene3D" id="2.60.40.420">
    <property type="entry name" value="Cupredoxins - blue copper proteins"/>
    <property type="match status" value="1"/>
</dbReference>
<comment type="caution">
    <text evidence="7">The sequence shown here is derived from an EMBL/GenBank/DDBJ whole genome shotgun (WGS) entry which is preliminary data.</text>
</comment>
<evidence type="ECO:0000259" key="5">
    <source>
        <dbReference type="PROSITE" id="PS51485"/>
    </source>
</evidence>
<dbReference type="GO" id="GO:0046872">
    <property type="term" value="F:metal ion binding"/>
    <property type="evidence" value="ECO:0007669"/>
    <property type="project" value="UniProtKB-KW"/>
</dbReference>
<dbReference type="GO" id="GO:0005886">
    <property type="term" value="C:plasma membrane"/>
    <property type="evidence" value="ECO:0007669"/>
    <property type="project" value="TreeGrafter"/>
</dbReference>
<evidence type="ECO:0000256" key="3">
    <source>
        <dbReference type="SAM" id="MobiDB-lite"/>
    </source>
</evidence>
<evidence type="ECO:0000313" key="7">
    <source>
        <dbReference type="EMBL" id="CAH9127282.1"/>
    </source>
</evidence>
<feature type="region of interest" description="Disordered" evidence="3">
    <location>
        <begin position="131"/>
        <end position="180"/>
    </location>
</feature>
<keyword evidence="4" id="KW-0732">Signal</keyword>
<evidence type="ECO:0000313" key="8">
    <source>
        <dbReference type="Proteomes" id="UP001152523"/>
    </source>
</evidence>
<evidence type="ECO:0000256" key="2">
    <source>
        <dbReference type="ARBA" id="ARBA00023180"/>
    </source>
</evidence>
<proteinExistence type="predicted"/>
<organism evidence="7 8">
    <name type="scientific">Cuscuta epithymum</name>
    <dbReference type="NCBI Taxonomy" id="186058"/>
    <lineage>
        <taxon>Eukaryota</taxon>
        <taxon>Viridiplantae</taxon>
        <taxon>Streptophyta</taxon>
        <taxon>Embryophyta</taxon>
        <taxon>Tracheophyta</taxon>
        <taxon>Spermatophyta</taxon>
        <taxon>Magnoliopsida</taxon>
        <taxon>eudicotyledons</taxon>
        <taxon>Gunneridae</taxon>
        <taxon>Pentapetalae</taxon>
        <taxon>asterids</taxon>
        <taxon>lamiids</taxon>
        <taxon>Solanales</taxon>
        <taxon>Convolvulaceae</taxon>
        <taxon>Cuscuteae</taxon>
        <taxon>Cuscuta</taxon>
        <taxon>Cuscuta subgen. Cuscuta</taxon>
    </lineage>
</organism>
<dbReference type="InterPro" id="IPR039391">
    <property type="entry name" value="Phytocyanin-like"/>
</dbReference>
<dbReference type="EMBL" id="CAMAPF010000946">
    <property type="protein sequence ID" value="CAH9127282.1"/>
    <property type="molecule type" value="Genomic_DNA"/>
</dbReference>
<feature type="compositionally biased region" description="Polar residues" evidence="3">
    <location>
        <begin position="133"/>
        <end position="149"/>
    </location>
</feature>
<accession>A0AAV0EW20</accession>
<dbReference type="AlphaFoldDB" id="A0AAV0EW20"/>
<feature type="chain" id="PRO_5044713446" description="Phytocyanin domain-containing protein" evidence="4">
    <location>
        <begin position="31"/>
        <end position="206"/>
    </location>
</feature>